<proteinExistence type="predicted"/>
<dbReference type="Gene3D" id="3.40.50.360">
    <property type="match status" value="1"/>
</dbReference>
<comment type="catalytic activity">
    <reaction evidence="10">
        <text>2 oxidized [2Fe-2S]-[protein] + NADPH = 2 reduced [2Fe-2S]-[protein] + NADP(+) + H(+)</text>
        <dbReference type="Rhea" id="RHEA:67716"/>
        <dbReference type="Rhea" id="RHEA-COMP:17327"/>
        <dbReference type="Rhea" id="RHEA-COMP:17328"/>
        <dbReference type="ChEBI" id="CHEBI:15378"/>
        <dbReference type="ChEBI" id="CHEBI:33737"/>
        <dbReference type="ChEBI" id="CHEBI:33738"/>
        <dbReference type="ChEBI" id="CHEBI:57783"/>
        <dbReference type="ChEBI" id="CHEBI:58349"/>
    </reaction>
    <physiologicalReaction direction="left-to-right" evidence="10">
        <dbReference type="Rhea" id="RHEA:67717"/>
    </physiologicalReaction>
</comment>
<comment type="subcellular location">
    <subcellularLocation>
        <location evidence="3">Cytoplasm</location>
    </subcellularLocation>
</comment>
<evidence type="ECO:0000256" key="3">
    <source>
        <dbReference type="ARBA" id="ARBA00004496"/>
    </source>
</evidence>
<reference evidence="14 15" key="1">
    <citation type="submission" date="2019-01" db="EMBL/GenBank/DDBJ databases">
        <title>Draft Genome and Complete Hox-Cluster Characterization of the Sterlet Sturgeon (Acipenser ruthenus).</title>
        <authorList>
            <person name="Wei Q."/>
        </authorList>
    </citation>
    <scope>NUCLEOTIDE SEQUENCE [LARGE SCALE GENOMIC DNA]</scope>
    <source>
        <strain evidence="14">WHYD16114868_AA</strain>
        <tissue evidence="14">Blood</tissue>
    </source>
</reference>
<dbReference type="InterPro" id="IPR017938">
    <property type="entry name" value="Riboflavin_synthase-like_b-brl"/>
</dbReference>
<feature type="domain" description="FAD-binding FR-type" evidence="13">
    <location>
        <begin position="204"/>
        <end position="443"/>
    </location>
</feature>
<comment type="cofactor">
    <cofactor evidence="1">
        <name>FMN</name>
        <dbReference type="ChEBI" id="CHEBI:58210"/>
    </cofactor>
</comment>
<dbReference type="Pfam" id="PF00667">
    <property type="entry name" value="FAD_binding_1"/>
    <property type="match status" value="1"/>
</dbReference>
<dbReference type="InterPro" id="IPR003097">
    <property type="entry name" value="CysJ-like_FAD-binding"/>
</dbReference>
<dbReference type="GO" id="GO:0005829">
    <property type="term" value="C:cytosol"/>
    <property type="evidence" value="ECO:0007669"/>
    <property type="project" value="TreeGrafter"/>
</dbReference>
<evidence type="ECO:0000256" key="6">
    <source>
        <dbReference type="ARBA" id="ARBA00022643"/>
    </source>
</evidence>
<dbReference type="GO" id="GO:0016226">
    <property type="term" value="P:iron-sulfur cluster assembly"/>
    <property type="evidence" value="ECO:0007669"/>
    <property type="project" value="UniProtKB-ARBA"/>
</dbReference>
<evidence type="ECO:0000256" key="11">
    <source>
        <dbReference type="SAM" id="SignalP"/>
    </source>
</evidence>
<feature type="domain" description="Flavodoxin-like" evidence="12">
    <location>
        <begin position="6"/>
        <end position="152"/>
    </location>
</feature>
<keyword evidence="9" id="KW-0560">Oxidoreductase</keyword>
<dbReference type="PRINTS" id="PR00371">
    <property type="entry name" value="FPNCR"/>
</dbReference>
<evidence type="ECO:0000259" key="13">
    <source>
        <dbReference type="PROSITE" id="PS51384"/>
    </source>
</evidence>
<dbReference type="FunFam" id="1.20.990.10:FF:000008">
    <property type="entry name" value="NADPH-dependent diflavin oxidoreductase 1"/>
    <property type="match status" value="1"/>
</dbReference>
<evidence type="ECO:0000256" key="5">
    <source>
        <dbReference type="ARBA" id="ARBA00022630"/>
    </source>
</evidence>
<dbReference type="PROSITE" id="PS51384">
    <property type="entry name" value="FAD_FR"/>
    <property type="match status" value="1"/>
</dbReference>
<dbReference type="GO" id="GO:0016651">
    <property type="term" value="F:oxidoreductase activity, acting on NAD(P)H"/>
    <property type="evidence" value="ECO:0007669"/>
    <property type="project" value="UniProtKB-ARBA"/>
</dbReference>
<dbReference type="Gene3D" id="1.20.990.10">
    <property type="entry name" value="NADPH-cytochrome p450 Reductase, Chain A, domain 3"/>
    <property type="match status" value="1"/>
</dbReference>
<keyword evidence="5" id="KW-0285">Flavoprotein</keyword>
<evidence type="ECO:0000313" key="15">
    <source>
        <dbReference type="Proteomes" id="UP000289886"/>
    </source>
</evidence>
<organism evidence="14 15">
    <name type="scientific">Acipenser ruthenus</name>
    <name type="common">Sterlet sturgeon</name>
    <dbReference type="NCBI Taxonomy" id="7906"/>
    <lineage>
        <taxon>Eukaryota</taxon>
        <taxon>Metazoa</taxon>
        <taxon>Chordata</taxon>
        <taxon>Craniata</taxon>
        <taxon>Vertebrata</taxon>
        <taxon>Euteleostomi</taxon>
        <taxon>Actinopterygii</taxon>
        <taxon>Chondrostei</taxon>
        <taxon>Acipenseriformes</taxon>
        <taxon>Acipenseridae</taxon>
        <taxon>Acipenser</taxon>
    </lineage>
</organism>
<evidence type="ECO:0000256" key="4">
    <source>
        <dbReference type="ARBA" id="ARBA00022490"/>
    </source>
</evidence>
<dbReference type="SUPFAM" id="SSF63380">
    <property type="entry name" value="Riboflavin synthase domain-like"/>
    <property type="match status" value="1"/>
</dbReference>
<comment type="cofactor">
    <cofactor evidence="2">
        <name>FAD</name>
        <dbReference type="ChEBI" id="CHEBI:57692"/>
    </cofactor>
</comment>
<feature type="chain" id="PRO_5019233242" evidence="11">
    <location>
        <begin position="18"/>
        <end position="503"/>
    </location>
</feature>
<accession>A0A444U8S8</accession>
<dbReference type="InterPro" id="IPR008254">
    <property type="entry name" value="Flavodoxin/NO_synth"/>
</dbReference>
<keyword evidence="6" id="KW-0288">FMN</keyword>
<dbReference type="AlphaFoldDB" id="A0A444U8S8"/>
<dbReference type="InterPro" id="IPR001709">
    <property type="entry name" value="Flavoprot_Pyr_Nucl_cyt_Rdtase"/>
</dbReference>
<dbReference type="GO" id="GO:0010181">
    <property type="term" value="F:FMN binding"/>
    <property type="evidence" value="ECO:0007669"/>
    <property type="project" value="InterPro"/>
</dbReference>
<dbReference type="PANTHER" id="PTHR19384">
    <property type="entry name" value="NITRIC OXIDE SYNTHASE-RELATED"/>
    <property type="match status" value="1"/>
</dbReference>
<dbReference type="InterPro" id="IPR023173">
    <property type="entry name" value="NADPH_Cyt_P450_Rdtase_alpha"/>
</dbReference>
<evidence type="ECO:0000313" key="14">
    <source>
        <dbReference type="EMBL" id="RXM31581.1"/>
    </source>
</evidence>
<keyword evidence="15" id="KW-1185">Reference proteome</keyword>
<gene>
    <name evidence="14" type="ORF">EOD39_16788</name>
</gene>
<evidence type="ECO:0000256" key="10">
    <source>
        <dbReference type="ARBA" id="ARBA00052174"/>
    </source>
</evidence>
<evidence type="ECO:0000259" key="12">
    <source>
        <dbReference type="PROSITE" id="PS50902"/>
    </source>
</evidence>
<dbReference type="InterPro" id="IPR017927">
    <property type="entry name" value="FAD-bd_FR_type"/>
</dbReference>
<dbReference type="InterPro" id="IPR029039">
    <property type="entry name" value="Flavoprotein-like_sf"/>
</dbReference>
<evidence type="ECO:0000256" key="1">
    <source>
        <dbReference type="ARBA" id="ARBA00001917"/>
    </source>
</evidence>
<comment type="caution">
    <text evidence="14">The sequence shown here is derived from an EMBL/GenBank/DDBJ whole genome shotgun (WGS) entry which is preliminary data.</text>
</comment>
<name>A0A444U8S8_ACIRT</name>
<evidence type="ECO:0000256" key="2">
    <source>
        <dbReference type="ARBA" id="ARBA00001974"/>
    </source>
</evidence>
<feature type="signal peptide" evidence="11">
    <location>
        <begin position="1"/>
        <end position="17"/>
    </location>
</feature>
<evidence type="ECO:0000256" key="8">
    <source>
        <dbReference type="ARBA" id="ARBA00022857"/>
    </source>
</evidence>
<dbReference type="InterPro" id="IPR039261">
    <property type="entry name" value="FNR_nucleotide-bd"/>
</dbReference>
<keyword evidence="7" id="KW-0274">FAD</keyword>
<dbReference type="Proteomes" id="UP000289886">
    <property type="component" value="Unassembled WGS sequence"/>
</dbReference>
<dbReference type="PANTHER" id="PTHR19384:SF10">
    <property type="entry name" value="NADPH-DEPENDENT DIFLAVIN OXIDOREDUCTASE 1"/>
    <property type="match status" value="1"/>
</dbReference>
<dbReference type="PRINTS" id="PR00369">
    <property type="entry name" value="FLAVODOXIN"/>
</dbReference>
<dbReference type="Gene3D" id="3.40.50.80">
    <property type="entry name" value="Nucleotide-binding domain of ferredoxin-NADP reductase (FNR) module"/>
    <property type="match status" value="1"/>
</dbReference>
<dbReference type="SUPFAM" id="SSF52218">
    <property type="entry name" value="Flavoproteins"/>
    <property type="match status" value="1"/>
</dbReference>
<dbReference type="EMBL" id="SCEB01215052">
    <property type="protein sequence ID" value="RXM31581.1"/>
    <property type="molecule type" value="Genomic_DNA"/>
</dbReference>
<dbReference type="Pfam" id="PF00258">
    <property type="entry name" value="Flavodoxin_1"/>
    <property type="match status" value="1"/>
</dbReference>
<protein>
    <submittedName>
        <fullName evidence="14">NADPH-dependent diflavin oxidoreductase 1</fullName>
    </submittedName>
</protein>
<dbReference type="GO" id="GO:0050660">
    <property type="term" value="F:flavin adenine dinucleotide binding"/>
    <property type="evidence" value="ECO:0007669"/>
    <property type="project" value="TreeGrafter"/>
</dbReference>
<evidence type="ECO:0000256" key="7">
    <source>
        <dbReference type="ARBA" id="ARBA00022827"/>
    </source>
</evidence>
<keyword evidence="4" id="KW-0963">Cytoplasm</keyword>
<sequence>MAAPTLLVLFGSQTGTAQDTAERIGRQAQRRRFHVRVEALDSYNVVSLISEPLVVFVCSTTGQGDPPDNMKFCSLCCLSVPSAVSSPIPSSVFRSLQSFWRFLFRKFNFVAKKLHKRLIQLGANPLLPVGLGDEQHDLGQDAVIDPWLSAFWERSLELYPLPVGVSVLSEDVLYELHFLDDVTNGLSLEPPDRDTPLSAPPSQLHPFLARMVSNQRVTHSSHFQDVRLIDFDITGSQIQFSAGDVVMIQPQNSPEDVDQFCQLLHLDPDRFFTLTPRDNAPVPARLPQPCSVRFLLERFLDISSVPKRSFFELLGGFATNELEREKLRELSSAQGQEDLHSYCTRPRRIALEVLSDFPHTTTALSIEYLLDLFPEIKPRSFSIASSLQVHPGRIQILLAVVMFKTRIHRPRRGLCSTWLASQDPEQGVVRVPLWVKKGGLKFPTDQDTPVIMVGPGTGVAPFRAAIQERVSQGRRGETAENESDCVTACQKPAMFVQRILLTQ</sequence>
<keyword evidence="8" id="KW-0521">NADP</keyword>
<dbReference type="Gene3D" id="2.40.30.10">
    <property type="entry name" value="Translation factors"/>
    <property type="match status" value="1"/>
</dbReference>
<dbReference type="InterPro" id="IPR001094">
    <property type="entry name" value="Flavdoxin-like"/>
</dbReference>
<evidence type="ECO:0000256" key="9">
    <source>
        <dbReference type="ARBA" id="ARBA00023002"/>
    </source>
</evidence>
<dbReference type="SUPFAM" id="SSF52343">
    <property type="entry name" value="Ferredoxin reductase-like, C-terminal NADP-linked domain"/>
    <property type="match status" value="1"/>
</dbReference>
<keyword evidence="11" id="KW-0732">Signal</keyword>
<dbReference type="PROSITE" id="PS50902">
    <property type="entry name" value="FLAVODOXIN_LIKE"/>
    <property type="match status" value="1"/>
</dbReference>